<evidence type="ECO:0000313" key="1">
    <source>
        <dbReference type="EMBL" id="MBB4151834.1"/>
    </source>
</evidence>
<keyword evidence="2" id="KW-1185">Reference proteome</keyword>
<organism evidence="1 2">
    <name type="scientific">Sphingobium scionense</name>
    <dbReference type="NCBI Taxonomy" id="1404341"/>
    <lineage>
        <taxon>Bacteria</taxon>
        <taxon>Pseudomonadati</taxon>
        <taxon>Pseudomonadota</taxon>
        <taxon>Alphaproteobacteria</taxon>
        <taxon>Sphingomonadales</taxon>
        <taxon>Sphingomonadaceae</taxon>
        <taxon>Sphingobium</taxon>
    </lineage>
</organism>
<comment type="caution">
    <text evidence="1">The sequence shown here is derived from an EMBL/GenBank/DDBJ whole genome shotgun (WGS) entry which is preliminary data.</text>
</comment>
<dbReference type="EMBL" id="JACIEU010000052">
    <property type="protein sequence ID" value="MBB4151834.1"/>
    <property type="molecule type" value="Genomic_DNA"/>
</dbReference>
<dbReference type="RefSeq" id="WP_188084516.1">
    <property type="nucleotide sequence ID" value="NZ_JACIEU010000052.1"/>
</dbReference>
<dbReference type="Proteomes" id="UP000590524">
    <property type="component" value="Unassembled WGS sequence"/>
</dbReference>
<proteinExistence type="predicted"/>
<feature type="non-terminal residue" evidence="1">
    <location>
        <position position="186"/>
    </location>
</feature>
<protein>
    <submittedName>
        <fullName evidence="1">Uncharacterized protein</fullName>
    </submittedName>
</protein>
<reference evidence="1 2" key="1">
    <citation type="submission" date="2020-08" db="EMBL/GenBank/DDBJ databases">
        <title>Genomic Encyclopedia of Type Strains, Phase IV (KMG-IV): sequencing the most valuable type-strain genomes for metagenomic binning, comparative biology and taxonomic classification.</title>
        <authorList>
            <person name="Goeker M."/>
        </authorList>
    </citation>
    <scope>NUCLEOTIDE SEQUENCE [LARGE SCALE GENOMIC DNA]</scope>
    <source>
        <strain evidence="1 2">DSM 19371</strain>
    </source>
</reference>
<name>A0A7W6LWM5_9SPHN</name>
<sequence>MELEPSRDQMAAPTARTASLLQGLSGEMEVNNGEARTSLSYGGKLLPRICPSDADGAVRFRQTSYALTLSVPLANDTDLIDPQLLDGLSDGPSLSFSLSRYSATKRDAPTGFQSRAWQFGGEVSIGTKQFHYRDPLSLAKHSNWKPQLGIGGFLGRVRQCGVKSGVATGLHFQAALGVICSGCASS</sequence>
<evidence type="ECO:0000313" key="2">
    <source>
        <dbReference type="Proteomes" id="UP000590524"/>
    </source>
</evidence>
<accession>A0A7W6LWM5</accession>
<gene>
    <name evidence="1" type="ORF">GGQ90_005648</name>
</gene>
<dbReference type="AlphaFoldDB" id="A0A7W6LWM5"/>